<sequence length="143" mass="16353">MKYEVNPSSACDLRHLLDVEPFQQILGLLLRFDERTNLAGLDHSHFMRRAISVAQPSAVTVLLGRLEDGLFYVCVRLDTKGGQLRTSWLHEDDIYREREEVADDAEHPVHQMLCLTDLYARAVPISEADFFRLESGGQIPRTQ</sequence>
<dbReference type="NCBIfam" id="NF047513">
    <property type="entry name" value="LIC_13246_fam"/>
    <property type="match status" value="1"/>
</dbReference>
<accession>A0A833GXI0</accession>
<proteinExistence type="predicted"/>
<evidence type="ECO:0000313" key="1">
    <source>
        <dbReference type="EMBL" id="KAB2929199.1"/>
    </source>
</evidence>
<gene>
    <name evidence="1" type="ORF">F9K24_20505</name>
</gene>
<evidence type="ECO:0000313" key="2">
    <source>
        <dbReference type="Proteomes" id="UP000460298"/>
    </source>
</evidence>
<protein>
    <submittedName>
        <fullName evidence="1">Uncharacterized protein</fullName>
    </submittedName>
</protein>
<comment type="caution">
    <text evidence="1">The sequence shown here is derived from an EMBL/GenBank/DDBJ whole genome shotgun (WGS) entry which is preliminary data.</text>
</comment>
<dbReference type="AlphaFoldDB" id="A0A833GXI0"/>
<dbReference type="Proteomes" id="UP000460298">
    <property type="component" value="Unassembled WGS sequence"/>
</dbReference>
<reference evidence="1 2" key="1">
    <citation type="submission" date="2019-10" db="EMBL/GenBank/DDBJ databases">
        <title>Extracellular Electron Transfer in a Candidatus Methanoperedens spp. Enrichment Culture.</title>
        <authorList>
            <person name="Berger S."/>
            <person name="Rangel Shaw D."/>
            <person name="Berben T."/>
            <person name="In 'T Zandt M."/>
            <person name="Frank J."/>
            <person name="Reimann J."/>
            <person name="Jetten M.S.M."/>
            <person name="Welte C.U."/>
        </authorList>
    </citation>
    <scope>NUCLEOTIDE SEQUENCE [LARGE SCALE GENOMIC DNA]</scope>
    <source>
        <strain evidence="1">SB12</strain>
    </source>
</reference>
<organism evidence="1 2">
    <name type="scientific">Leptonema illini</name>
    <dbReference type="NCBI Taxonomy" id="183"/>
    <lineage>
        <taxon>Bacteria</taxon>
        <taxon>Pseudomonadati</taxon>
        <taxon>Spirochaetota</taxon>
        <taxon>Spirochaetia</taxon>
        <taxon>Leptospirales</taxon>
        <taxon>Leptospiraceae</taxon>
        <taxon>Leptonema</taxon>
    </lineage>
</organism>
<name>A0A833GXI0_9LEPT</name>
<dbReference type="EMBL" id="WBUI01000035">
    <property type="protein sequence ID" value="KAB2929199.1"/>
    <property type="molecule type" value="Genomic_DNA"/>
</dbReference>